<comment type="caution">
    <text evidence="2">The sequence shown here is derived from an EMBL/GenBank/DDBJ whole genome shotgun (WGS) entry which is preliminary data.</text>
</comment>
<evidence type="ECO:0000313" key="3">
    <source>
        <dbReference type="Proteomes" id="UP000320593"/>
    </source>
</evidence>
<protein>
    <recommendedName>
        <fullName evidence="4">Tat pathway signal sequence domain protein</fullName>
    </recommendedName>
</protein>
<proteinExistence type="predicted"/>
<dbReference type="Proteomes" id="UP000320593">
    <property type="component" value="Unassembled WGS sequence"/>
</dbReference>
<name>A0A562T9X9_9HYPH</name>
<feature type="signal peptide" evidence="1">
    <location>
        <begin position="1"/>
        <end position="23"/>
    </location>
</feature>
<organism evidence="2 3">
    <name type="scientific">Roseibium hamelinense</name>
    <dbReference type="NCBI Taxonomy" id="150831"/>
    <lineage>
        <taxon>Bacteria</taxon>
        <taxon>Pseudomonadati</taxon>
        <taxon>Pseudomonadota</taxon>
        <taxon>Alphaproteobacteria</taxon>
        <taxon>Hyphomicrobiales</taxon>
        <taxon>Stappiaceae</taxon>
        <taxon>Roseibium</taxon>
    </lineage>
</organism>
<evidence type="ECO:0008006" key="4">
    <source>
        <dbReference type="Google" id="ProtNLM"/>
    </source>
</evidence>
<dbReference type="AlphaFoldDB" id="A0A562T9X9"/>
<dbReference type="OrthoDB" id="7707524at2"/>
<dbReference type="RefSeq" id="WP_145341132.1">
    <property type="nucleotide sequence ID" value="NZ_SMLY01000086.1"/>
</dbReference>
<reference evidence="2 3" key="1">
    <citation type="submission" date="2019-07" db="EMBL/GenBank/DDBJ databases">
        <title>Genomic Encyclopedia of Archaeal and Bacterial Type Strains, Phase II (KMG-II): from individual species to whole genera.</title>
        <authorList>
            <person name="Goeker M."/>
        </authorList>
    </citation>
    <scope>NUCLEOTIDE SEQUENCE [LARGE SCALE GENOMIC DNA]</scope>
    <source>
        <strain evidence="2 3">ATCC BAA-252</strain>
    </source>
</reference>
<gene>
    <name evidence="2" type="ORF">JM93_01070</name>
</gene>
<dbReference type="EMBL" id="VLLF01000002">
    <property type="protein sequence ID" value="TWI90093.1"/>
    <property type="molecule type" value="Genomic_DNA"/>
</dbReference>
<keyword evidence="3" id="KW-1185">Reference proteome</keyword>
<keyword evidence="1" id="KW-0732">Signal</keyword>
<evidence type="ECO:0000256" key="1">
    <source>
        <dbReference type="SAM" id="SignalP"/>
    </source>
</evidence>
<accession>A0A562T9X9</accession>
<evidence type="ECO:0000313" key="2">
    <source>
        <dbReference type="EMBL" id="TWI90093.1"/>
    </source>
</evidence>
<sequence>MSHFFEKMFSISILAALTFLASAGLPGHPVAAESNGLSIELNKIEQTSKGCRLSFLAVNGTGTDLPKSPYELVFFDREGVIESLTAFDFGALSAGKTVVRQFQVPGLECAGTGRILVNGPSGCTGETKPAHCSAVLKLSSRATVPLVQ</sequence>
<feature type="chain" id="PRO_5022215766" description="Tat pathway signal sequence domain protein" evidence="1">
    <location>
        <begin position="24"/>
        <end position="148"/>
    </location>
</feature>